<feature type="compositionally biased region" description="Basic residues" evidence="1">
    <location>
        <begin position="39"/>
        <end position="49"/>
    </location>
</feature>
<feature type="region of interest" description="Disordered" evidence="1">
    <location>
        <begin position="1"/>
        <end position="98"/>
    </location>
</feature>
<dbReference type="AlphaFoldDB" id="A0A0H3HXK5"/>
<name>A0A0H3HXK5_BURP2</name>
<proteinExistence type="predicted"/>
<evidence type="ECO:0000256" key="1">
    <source>
        <dbReference type="SAM" id="MobiDB-lite"/>
    </source>
</evidence>
<dbReference type="EMBL" id="CP002834">
    <property type="protein sequence ID" value="AFI69552.1"/>
    <property type="molecule type" value="Genomic_DNA"/>
</dbReference>
<feature type="compositionally biased region" description="Basic residues" evidence="1">
    <location>
        <begin position="72"/>
        <end position="86"/>
    </location>
</feature>
<accession>A0A0H3HXK5</accession>
<evidence type="ECO:0000313" key="2">
    <source>
        <dbReference type="EMBL" id="AFI69552.1"/>
    </source>
</evidence>
<organism evidence="2 3">
    <name type="scientific">Burkholderia pseudomallei (strain 1026b)</name>
    <dbReference type="NCBI Taxonomy" id="884204"/>
    <lineage>
        <taxon>Bacteria</taxon>
        <taxon>Pseudomonadati</taxon>
        <taxon>Pseudomonadota</taxon>
        <taxon>Betaproteobacteria</taxon>
        <taxon>Burkholderiales</taxon>
        <taxon>Burkholderiaceae</taxon>
        <taxon>Burkholderia</taxon>
        <taxon>pseudomallei group</taxon>
    </lineage>
</organism>
<reference evidence="2 3" key="1">
    <citation type="journal article" date="2012" name="PLoS ONE">
        <title>Evolution of Burkholderia pseudomallei in recurrent melioidosis.</title>
        <authorList>
            <person name="Hayden H.S."/>
            <person name="Lim R."/>
            <person name="Brittnacher M.J."/>
            <person name="Sims E.H."/>
            <person name="Ramage E.R."/>
            <person name="Fong C."/>
            <person name="Wu Z."/>
            <person name="Crist E."/>
            <person name="Chang J."/>
            <person name="Zhou Y."/>
            <person name="Radey M."/>
            <person name="Rohmer L."/>
            <person name="Haugen E."/>
            <person name="Gillett W."/>
            <person name="Wuthiekanun V."/>
            <person name="Peacock S.J."/>
            <person name="Kaul R."/>
            <person name="Miller S.I."/>
            <person name="Manoil C."/>
            <person name="Jacobs M.A."/>
        </authorList>
    </citation>
    <scope>NUCLEOTIDE SEQUENCE [LARGE SCALE GENOMIC DNA]</scope>
    <source>
        <strain evidence="2 3">1026b</strain>
    </source>
</reference>
<protein>
    <submittedName>
        <fullName evidence="2">Uncharacterized protein</fullName>
    </submittedName>
</protein>
<evidence type="ECO:0000313" key="3">
    <source>
        <dbReference type="Proteomes" id="UP000010087"/>
    </source>
</evidence>
<sequence>MGPARLQSAQRPEYDRRRNALRAARRPGVEPAGPGASARRARSVRRRHGVGINEARAATAGDACAPVGARTSRSRSRRARSRRARGNSRWQAAAEMSARRPAAVRRNVGVGCGASRARPLQPIAARCARHAHYAPSRPSRSLARPSPPSRAGVLIVRRTCFVAIPRHRLFPSPPHYLITPPPHRFTAPTNTNCAAQRRP</sequence>
<dbReference type="KEGG" id="bpz:BP1026B_II1305"/>
<dbReference type="Proteomes" id="UP000010087">
    <property type="component" value="Chromosome 2"/>
</dbReference>
<gene>
    <name evidence="2" type="ordered locus">BP1026B_II1305</name>
</gene>
<feature type="compositionally biased region" description="Low complexity" evidence="1">
    <location>
        <begin position="87"/>
        <end position="98"/>
    </location>
</feature>